<dbReference type="PATRIC" id="fig|1261658.3.peg.1811"/>
<organism evidence="2 3">
    <name type="scientific">Bibersteinia trehalosi Y31</name>
    <dbReference type="NCBI Taxonomy" id="1261658"/>
    <lineage>
        <taxon>Bacteria</taxon>
        <taxon>Pseudomonadati</taxon>
        <taxon>Pseudomonadota</taxon>
        <taxon>Gammaproteobacteria</taxon>
        <taxon>Pasteurellales</taxon>
        <taxon>Pasteurellaceae</taxon>
        <taxon>Bibersteinia</taxon>
    </lineage>
</organism>
<comment type="caution">
    <text evidence="2">The sequence shown here is derived from an EMBL/GenBank/DDBJ whole genome shotgun (WGS) entry which is preliminary data.</text>
</comment>
<dbReference type="AlphaFoldDB" id="A0A179CZH7"/>
<name>A0A179CZH7_BIBTR</name>
<proteinExistence type="predicted"/>
<accession>A0A179CZH7</accession>
<keyword evidence="1" id="KW-0812">Transmembrane</keyword>
<dbReference type="Proteomes" id="UP000078358">
    <property type="component" value="Unassembled WGS sequence"/>
</dbReference>
<protein>
    <submittedName>
        <fullName evidence="2">Uncharacterized protein</fullName>
    </submittedName>
</protein>
<keyword evidence="1" id="KW-1133">Transmembrane helix</keyword>
<reference evidence="2 3" key="1">
    <citation type="submission" date="2014-01" db="EMBL/GenBank/DDBJ databases">
        <authorList>
            <person name="Zuccon D."/>
        </authorList>
    </citation>
    <scope>NUCLEOTIDE SEQUENCE [LARGE SCALE GENOMIC DNA]</scope>
    <source>
        <strain evidence="2 3">Y31</strain>
    </source>
</reference>
<evidence type="ECO:0000313" key="2">
    <source>
        <dbReference type="EMBL" id="OAQ14947.1"/>
    </source>
</evidence>
<feature type="transmembrane region" description="Helical" evidence="1">
    <location>
        <begin position="28"/>
        <end position="49"/>
    </location>
</feature>
<keyword evidence="1" id="KW-0472">Membrane</keyword>
<evidence type="ECO:0000256" key="1">
    <source>
        <dbReference type="SAM" id="Phobius"/>
    </source>
</evidence>
<dbReference type="EMBL" id="JACI01000002">
    <property type="protein sequence ID" value="OAQ14947.1"/>
    <property type="molecule type" value="Genomic_DNA"/>
</dbReference>
<dbReference type="RefSeq" id="WP_025266868.1">
    <property type="nucleotide sequence ID" value="NZ_JACI01000002.1"/>
</dbReference>
<evidence type="ECO:0000313" key="3">
    <source>
        <dbReference type="Proteomes" id="UP000078358"/>
    </source>
</evidence>
<gene>
    <name evidence="2" type="ORF">F480_09075</name>
</gene>
<feature type="transmembrane region" description="Helical" evidence="1">
    <location>
        <begin position="61"/>
        <end position="79"/>
    </location>
</feature>
<sequence>MADFILIIIIVASIRIFSIQLKNRNITTLRSLSILSLINAIIFFSKVYFMGEHGYSLLRAISYSIAMALIFLPITYAIYRKD</sequence>